<dbReference type="InterPro" id="IPR015943">
    <property type="entry name" value="WD40/YVTN_repeat-like_dom_sf"/>
</dbReference>
<evidence type="ECO:0000313" key="10">
    <source>
        <dbReference type="Proteomes" id="UP000053815"/>
    </source>
</evidence>
<evidence type="ECO:0000256" key="4">
    <source>
        <dbReference type="ARBA" id="ARBA00023242"/>
    </source>
</evidence>
<proteinExistence type="inferred from homology"/>
<dbReference type="InterPro" id="IPR012492">
    <property type="entry name" value="RED_C"/>
</dbReference>
<keyword evidence="4" id="KW-0539">Nucleus</keyword>
<dbReference type="Pfam" id="PF07808">
    <property type="entry name" value="RED_N"/>
    <property type="match status" value="1"/>
</dbReference>
<comment type="subcellular location">
    <subcellularLocation>
        <location evidence="1">Nucleus</location>
    </subcellularLocation>
</comment>
<feature type="domain" description="Aladin seven-bladed propeller" evidence="8">
    <location>
        <begin position="133"/>
        <end position="479"/>
    </location>
</feature>
<dbReference type="SUPFAM" id="SSF50978">
    <property type="entry name" value="WD40 repeat-like"/>
    <property type="match status" value="1"/>
</dbReference>
<feature type="compositionally biased region" description="Polar residues" evidence="5">
    <location>
        <begin position="579"/>
        <end position="590"/>
    </location>
</feature>
<comment type="similarity">
    <text evidence="2">Belongs to the RED family.</text>
</comment>
<feature type="compositionally biased region" description="Polar residues" evidence="5">
    <location>
        <begin position="993"/>
        <end position="1007"/>
    </location>
</feature>
<protein>
    <submittedName>
        <fullName evidence="9">Protein Red-like</fullName>
    </submittedName>
</protein>
<feature type="compositionally biased region" description="Polar residues" evidence="5">
    <location>
        <begin position="507"/>
        <end position="517"/>
    </location>
</feature>
<feature type="compositionally biased region" description="Basic and acidic residues" evidence="5">
    <location>
        <begin position="1056"/>
        <end position="1070"/>
    </location>
</feature>
<dbReference type="InterPro" id="IPR039896">
    <property type="entry name" value="Red-like"/>
</dbReference>
<dbReference type="InterPro" id="IPR012916">
    <property type="entry name" value="RED_N"/>
</dbReference>
<name>A0A0C9LPC0_9FUNG</name>
<feature type="region of interest" description="Disordered" evidence="5">
    <location>
        <begin position="1046"/>
        <end position="1086"/>
    </location>
</feature>
<keyword evidence="10" id="KW-1185">Reference proteome</keyword>
<evidence type="ECO:0000313" key="9">
    <source>
        <dbReference type="EMBL" id="GAN00710.1"/>
    </source>
</evidence>
<evidence type="ECO:0000259" key="8">
    <source>
        <dbReference type="Pfam" id="PF25460"/>
    </source>
</evidence>
<keyword evidence="3" id="KW-0677">Repeat</keyword>
<evidence type="ECO:0000256" key="2">
    <source>
        <dbReference type="ARBA" id="ARBA00006660"/>
    </source>
</evidence>
<dbReference type="InterPro" id="IPR057403">
    <property type="entry name" value="Beta-prop_Aladin"/>
</dbReference>
<gene>
    <name evidence="9" type="ORF">MAM1_0002d00132</name>
</gene>
<sequence length="1086" mass="121981">MSFLYTTPDESFGTVAECNGSLVHVENENSPALREMQANNTPLYPSIQFENLAPSEADFVNAPLTQDNFYVSCYNDIKSQFVKQVEEKLPLIESSPVYKHGKDIYDYVHNRFLKSHDTLLQHDIFQAKKDAGLFKCIAWHPHQETLAVAHDDNQVYIYEKKQAEDAWTCLVLSHPRMKQITCLEWKSKASGTLAIACKDGVCVWTLEKTPCAEQQPRFHPAATMRFMSHPGEENISSLAWDPTPGSHLLAVVSAVSSTLVIYDVLLNRTTPLKRLGRGNIIVRWSPNGEWLFQGGSSGTNSRVWDTRTWTFHKVTNPAGLWIQAACWLPDNRTLLYSMCGKSDIHAVHLSGDIVKTGIINRQIFSATSNTVTADTGAKQEVGGVIRDMSIDKRHGQRLAIVFENTNLIALYSVKQVSLLSMLEEPMLFPIGYIRGCSVSSNGNNALSVSSISGKTKPLCLSFSSTYRDGALLAITWNTVSTKNTMSEGLSQDDFRKLLATPRRPNNDGGNNMSTQFKTPAPKAPKSAGAIFAQPRSMRKKPFKKNFNKDDQDKEDDDDAQQEKTAYRDRAAERRKQDESATTSEAQLTTEELLQRTQREAGEELDAKQLYEQSKFLGGDVDHTHLVKGLDFALLKKVRTDLGKRQQHHEQLTNNSNNNNEMKEDEEHTEELQAIDVDKDLDQVLEKFERGEKIADDDGSGETDMEDVSMEKQNKPKFHTLMAKNIFEHIQHQVHPEEHPRVELFEPGRMAFVFELADEVGHYSDAFAIPTAMMRSKADIAAKLARNGWSEESQAESSLVIEKISQVMNRIRYGAGPTTTRHLESTKRPAILATTAARITKEPVAMVDDGFVGDIFADVGRDYELDESSHTQTKDETKGNYFKGLAVNEDEGEDQEMTEASHDAVNALLSQATAVKNTQGTSEVQQPNDAKQDAANTNKRKYNHIEMDADAADIDMFGLSSSALPTSFEEHTTAYQSDDDDNEDPATHSKDKSSSATAVTQMMDQGTNKNKKAQLTRWDFDTEDEWQNYKDTIEIHPKSAFQYGVKLGDGRKRNRERKGMNDKQRLDRDYQQVKNIMSKKYGKSLDS</sequence>
<feature type="domain" description="Protein RED C-terminal" evidence="6">
    <location>
        <begin position="997"/>
        <end position="1080"/>
    </location>
</feature>
<dbReference type="InterPro" id="IPR001680">
    <property type="entry name" value="WD40_rpt"/>
</dbReference>
<evidence type="ECO:0000256" key="5">
    <source>
        <dbReference type="SAM" id="MobiDB-lite"/>
    </source>
</evidence>
<feature type="region of interest" description="Disordered" evidence="5">
    <location>
        <begin position="969"/>
        <end position="1012"/>
    </location>
</feature>
<dbReference type="Pfam" id="PF25460">
    <property type="entry name" value="Beta-prop_Aladin"/>
    <property type="match status" value="1"/>
</dbReference>
<dbReference type="SMART" id="SM00320">
    <property type="entry name" value="WD40"/>
    <property type="match status" value="4"/>
</dbReference>
<evidence type="ECO:0000259" key="7">
    <source>
        <dbReference type="Pfam" id="PF07808"/>
    </source>
</evidence>
<organism evidence="9">
    <name type="scientific">Mucor ambiguus</name>
    <dbReference type="NCBI Taxonomy" id="91626"/>
    <lineage>
        <taxon>Eukaryota</taxon>
        <taxon>Fungi</taxon>
        <taxon>Fungi incertae sedis</taxon>
        <taxon>Mucoromycota</taxon>
        <taxon>Mucoromycotina</taxon>
        <taxon>Mucoromycetes</taxon>
        <taxon>Mucorales</taxon>
        <taxon>Mucorineae</taxon>
        <taxon>Mucoraceae</taxon>
        <taxon>Mucor</taxon>
    </lineage>
</organism>
<evidence type="ECO:0000259" key="6">
    <source>
        <dbReference type="Pfam" id="PF07807"/>
    </source>
</evidence>
<dbReference type="Proteomes" id="UP000053815">
    <property type="component" value="Unassembled WGS sequence"/>
</dbReference>
<reference evidence="9" key="1">
    <citation type="submission" date="2014-09" db="EMBL/GenBank/DDBJ databases">
        <title>Draft genome sequence of an oleaginous Mucoromycotina fungus Mucor ambiguus NBRC6742.</title>
        <authorList>
            <person name="Takeda I."/>
            <person name="Yamane N."/>
            <person name="Morita T."/>
            <person name="Tamano K."/>
            <person name="Machida M."/>
            <person name="Baker S."/>
            <person name="Koike H."/>
        </authorList>
    </citation>
    <scope>NUCLEOTIDE SEQUENCE</scope>
    <source>
        <strain evidence="9">NBRC 6742</strain>
    </source>
</reference>
<evidence type="ECO:0000256" key="1">
    <source>
        <dbReference type="ARBA" id="ARBA00004123"/>
    </source>
</evidence>
<dbReference type="Gene3D" id="2.130.10.10">
    <property type="entry name" value="YVTN repeat-like/Quinoprotein amine dehydrogenase"/>
    <property type="match status" value="2"/>
</dbReference>
<feature type="compositionally biased region" description="Basic and acidic residues" evidence="5">
    <location>
        <begin position="560"/>
        <end position="578"/>
    </location>
</feature>
<dbReference type="GO" id="GO:0005634">
    <property type="term" value="C:nucleus"/>
    <property type="evidence" value="ECO:0007669"/>
    <property type="project" value="UniProtKB-SubCell"/>
</dbReference>
<feature type="domain" description="RED-like N-terminal" evidence="7">
    <location>
        <begin position="543"/>
        <end position="814"/>
    </location>
</feature>
<dbReference type="Pfam" id="PF07807">
    <property type="entry name" value="RED_C"/>
    <property type="match status" value="1"/>
</dbReference>
<feature type="compositionally biased region" description="Basic residues" evidence="5">
    <location>
        <begin position="536"/>
        <end position="545"/>
    </location>
</feature>
<dbReference type="OrthoDB" id="10251741at2759"/>
<dbReference type="STRING" id="91626.A0A0C9LPC0"/>
<dbReference type="InterPro" id="IPR036322">
    <property type="entry name" value="WD40_repeat_dom_sf"/>
</dbReference>
<evidence type="ECO:0000256" key="3">
    <source>
        <dbReference type="ARBA" id="ARBA00022737"/>
    </source>
</evidence>
<dbReference type="PANTHER" id="PTHR12765">
    <property type="entry name" value="RED PROTEIN IK FACTOR CYTOKINE IK"/>
    <property type="match status" value="1"/>
</dbReference>
<accession>A0A0C9LPC0</accession>
<dbReference type="AlphaFoldDB" id="A0A0C9LPC0"/>
<feature type="region of interest" description="Disordered" evidence="5">
    <location>
        <begin position="499"/>
        <end position="590"/>
    </location>
</feature>
<dbReference type="EMBL" id="DF836291">
    <property type="protein sequence ID" value="GAN00710.1"/>
    <property type="molecule type" value="Genomic_DNA"/>
</dbReference>